<organism evidence="2 3">
    <name type="scientific">Pseudomonas gingeri</name>
    <dbReference type="NCBI Taxonomy" id="117681"/>
    <lineage>
        <taxon>Bacteria</taxon>
        <taxon>Pseudomonadati</taxon>
        <taxon>Pseudomonadota</taxon>
        <taxon>Gammaproteobacteria</taxon>
        <taxon>Pseudomonadales</taxon>
        <taxon>Pseudomonadaceae</taxon>
        <taxon>Pseudomonas</taxon>
    </lineage>
</organism>
<dbReference type="EMBL" id="JACAPU010000002">
    <property type="protein sequence ID" value="NWB45382.1"/>
    <property type="molecule type" value="Genomic_DNA"/>
</dbReference>
<evidence type="ECO:0000256" key="1">
    <source>
        <dbReference type="SAM" id="Coils"/>
    </source>
</evidence>
<gene>
    <name evidence="2" type="ORF">HX829_02660</name>
</gene>
<name>A0A7Y7W9S8_9PSED</name>
<evidence type="ECO:0000313" key="2">
    <source>
        <dbReference type="EMBL" id="NWB45382.1"/>
    </source>
</evidence>
<keyword evidence="1" id="KW-0175">Coiled coil</keyword>
<accession>A0A7Y7W9S8</accession>
<proteinExistence type="predicted"/>
<evidence type="ECO:0000313" key="3">
    <source>
        <dbReference type="Proteomes" id="UP000582981"/>
    </source>
</evidence>
<comment type="caution">
    <text evidence="2">The sequence shown here is derived from an EMBL/GenBank/DDBJ whole genome shotgun (WGS) entry which is preliminary data.</text>
</comment>
<reference evidence="2 3" key="1">
    <citation type="submission" date="2020-04" db="EMBL/GenBank/DDBJ databases">
        <title>Molecular characterization of pseudomonads from Agaricus bisporus reveal novel blotch 2 pathogens in Western Europe.</title>
        <authorList>
            <person name="Taparia T."/>
            <person name="Krijger M."/>
            <person name="Haynes E."/>
            <person name="Elpinstone J.G."/>
            <person name="Noble R."/>
            <person name="Van Der Wolf J."/>
        </authorList>
    </citation>
    <scope>NUCLEOTIDE SEQUENCE [LARGE SCALE GENOMIC DNA]</scope>
    <source>
        <strain evidence="2 3">F1001</strain>
    </source>
</reference>
<sequence>MLSLTELRSLLEKGFAPLACECVLGEASLSVRVYDPETGRVDLMVTGISLSVLHQREGALRLLEELLEDLESNMLKAERGSVAR</sequence>
<dbReference type="AlphaFoldDB" id="A0A7Y7W9S8"/>
<dbReference type="InterPro" id="IPR012448">
    <property type="entry name" value="DUF1652"/>
</dbReference>
<protein>
    <submittedName>
        <fullName evidence="2">DUF1652 domain-containing protein</fullName>
    </submittedName>
</protein>
<dbReference type="Proteomes" id="UP000582981">
    <property type="component" value="Unassembled WGS sequence"/>
</dbReference>
<feature type="coiled-coil region" evidence="1">
    <location>
        <begin position="53"/>
        <end position="80"/>
    </location>
</feature>
<dbReference type="RefSeq" id="WP_100943259.1">
    <property type="nucleotide sequence ID" value="NZ_JACAPU010000002.1"/>
</dbReference>
<dbReference type="Pfam" id="PF07865">
    <property type="entry name" value="DUF1652"/>
    <property type="match status" value="1"/>
</dbReference>